<evidence type="ECO:0000256" key="8">
    <source>
        <dbReference type="HAMAP-Rule" id="MF_00252"/>
    </source>
</evidence>
<dbReference type="Gene3D" id="2.40.50.140">
    <property type="entry name" value="Nucleic acid-binding proteins"/>
    <property type="match status" value="1"/>
</dbReference>
<feature type="binding site" evidence="8">
    <location>
        <position position="405"/>
    </location>
    <ligand>
        <name>Mg(2+)</name>
        <dbReference type="ChEBI" id="CHEBI:18420"/>
        <label>1</label>
    </ligand>
</feature>
<sequence length="484" mass="55081">MSDNEETSELLRLRREKLAAWRSRGIDPFGGAFPDTTPIAEILRDFADGRKARLAGRLLSIREMGKSLFAHVQDASGKMQIYANLQSVGDRFADLKLLDLGDIVGLEGDCFQTKTGEKTLRVRHFDLLSKSLRPLPSQWHGLHDVEARYRQRYLDLIANPEVQEIFRKRIRIVREIRRYLEERGFLEVETPMMQPIPGGAAATPFSTFHEALGIPLYLRIAPELYLKRLLVGGFERIFELNRNFRNEGLSRKHNPEFTMLEAYWAYADFPRMAELLESLICHLAEKICGGLHLSAAAGPFPSIDLTPPWPRKRFADCLREATGKDWFSLPPEERRRLAEELGVELLPNAEEIDVTRHVFEKLVEARTAGPLFVTHLPMELVPLARQNREDASVVDVFELIIGGQEIAPGYSELNDPIVQRERLEHQAGEERQKLDEEFLMALEHGMPPAGGLGMGIDRLVMLLTGSESIRDVIFFPLLRPKETS</sequence>
<dbReference type="PANTHER" id="PTHR42918">
    <property type="entry name" value="LYSYL-TRNA SYNTHETASE"/>
    <property type="match status" value="1"/>
</dbReference>
<feature type="binding site" evidence="8">
    <location>
        <position position="398"/>
    </location>
    <ligand>
        <name>Mg(2+)</name>
        <dbReference type="ChEBI" id="CHEBI:18420"/>
        <label>1</label>
    </ligand>
</feature>
<gene>
    <name evidence="11" type="primary">KARS</name>
    <name evidence="8 11" type="synonym">lysS</name>
    <name evidence="11" type="ORF">MAMT_02139</name>
</gene>
<keyword evidence="5 8" id="KW-0067">ATP-binding</keyword>
<dbReference type="InterPro" id="IPR002313">
    <property type="entry name" value="Lys-tRNA-ligase_II"/>
</dbReference>
<proteinExistence type="inferred from homology"/>
<name>A0A5E6MFU4_9BACT</name>
<evidence type="ECO:0000256" key="4">
    <source>
        <dbReference type="ARBA" id="ARBA00022741"/>
    </source>
</evidence>
<dbReference type="GO" id="GO:0006430">
    <property type="term" value="P:lysyl-tRNA aminoacylation"/>
    <property type="evidence" value="ECO:0007669"/>
    <property type="project" value="UniProtKB-UniRule"/>
</dbReference>
<evidence type="ECO:0000256" key="2">
    <source>
        <dbReference type="ARBA" id="ARBA00022598"/>
    </source>
</evidence>
<dbReference type="HAMAP" id="MF_00252">
    <property type="entry name" value="Lys_tRNA_synth_class2"/>
    <property type="match status" value="1"/>
</dbReference>
<dbReference type="PANTHER" id="PTHR42918:SF15">
    <property type="entry name" value="LYSINE--TRNA LIGASE, CHLOROPLASTIC_MITOCHONDRIAL"/>
    <property type="match status" value="1"/>
</dbReference>
<feature type="domain" description="Aminoacyl-transfer RNA synthetases class-II family profile" evidence="10">
    <location>
        <begin position="171"/>
        <end position="480"/>
    </location>
</feature>
<feature type="binding site" evidence="8">
    <location>
        <position position="405"/>
    </location>
    <ligand>
        <name>Mg(2+)</name>
        <dbReference type="ChEBI" id="CHEBI:18420"/>
        <label>2</label>
    </ligand>
</feature>
<keyword evidence="3 8" id="KW-0479">Metal-binding</keyword>
<dbReference type="GO" id="GO:0005524">
    <property type="term" value="F:ATP binding"/>
    <property type="evidence" value="ECO:0007669"/>
    <property type="project" value="UniProtKB-UniRule"/>
</dbReference>
<comment type="similarity">
    <text evidence="1 8">Belongs to the class-II aminoacyl-tRNA synthetase family.</text>
</comment>
<dbReference type="InterPro" id="IPR018149">
    <property type="entry name" value="Lys-tRNA-synth_II_C"/>
</dbReference>
<dbReference type="InterPro" id="IPR012340">
    <property type="entry name" value="NA-bd_OB-fold"/>
</dbReference>
<evidence type="ECO:0000256" key="6">
    <source>
        <dbReference type="ARBA" id="ARBA00023146"/>
    </source>
</evidence>
<accession>A0A5E6MFU4</accession>
<evidence type="ECO:0000313" key="11">
    <source>
        <dbReference type="EMBL" id="VVM08140.1"/>
    </source>
</evidence>
<dbReference type="GO" id="GO:0005829">
    <property type="term" value="C:cytosol"/>
    <property type="evidence" value="ECO:0007669"/>
    <property type="project" value="TreeGrafter"/>
</dbReference>
<dbReference type="InterPro" id="IPR044136">
    <property type="entry name" value="Lys-tRNA-ligase_II_N"/>
</dbReference>
<protein>
    <recommendedName>
        <fullName evidence="8">Lysine--tRNA ligase</fullName>
        <ecNumber evidence="8">6.1.1.6</ecNumber>
    </recommendedName>
    <alternativeName>
        <fullName evidence="8">Lysyl-tRNA synthetase</fullName>
        <shortName evidence="8">LysRS</shortName>
    </alternativeName>
</protein>
<evidence type="ECO:0000256" key="1">
    <source>
        <dbReference type="ARBA" id="ARBA00008226"/>
    </source>
</evidence>
<evidence type="ECO:0000256" key="9">
    <source>
        <dbReference type="RuleBase" id="RU000336"/>
    </source>
</evidence>
<dbReference type="SUPFAM" id="SSF55681">
    <property type="entry name" value="Class II aaRS and biotin synthetases"/>
    <property type="match status" value="1"/>
</dbReference>
<dbReference type="RefSeq" id="WP_178087079.1">
    <property type="nucleotide sequence ID" value="NZ_CABFVA020000119.1"/>
</dbReference>
<dbReference type="Gene3D" id="3.30.930.10">
    <property type="entry name" value="Bira Bifunctional Protein, Domain 2"/>
    <property type="match status" value="1"/>
</dbReference>
<dbReference type="EC" id="6.1.1.6" evidence="8"/>
<dbReference type="CDD" id="cd04322">
    <property type="entry name" value="LysRS_N"/>
    <property type="match status" value="1"/>
</dbReference>
<dbReference type="InterPro" id="IPR006195">
    <property type="entry name" value="aa-tRNA-synth_II"/>
</dbReference>
<keyword evidence="8" id="KW-0648">Protein biosynthesis</keyword>
<dbReference type="NCBIfam" id="NF001756">
    <property type="entry name" value="PRK00484.1"/>
    <property type="match status" value="1"/>
</dbReference>
<reference evidence="11 12" key="1">
    <citation type="submission" date="2019-09" db="EMBL/GenBank/DDBJ databases">
        <authorList>
            <person name="Cremers G."/>
        </authorList>
    </citation>
    <scope>NUCLEOTIDE SEQUENCE [LARGE SCALE GENOMIC DNA]</scope>
    <source>
        <strain evidence="11">4A</strain>
    </source>
</reference>
<comment type="subunit">
    <text evidence="8">Homodimer.</text>
</comment>
<dbReference type="SUPFAM" id="SSF50249">
    <property type="entry name" value="Nucleic acid-binding proteins"/>
    <property type="match status" value="1"/>
</dbReference>
<organism evidence="11 12">
    <name type="scientific">Methylacidimicrobium tartarophylax</name>
    <dbReference type="NCBI Taxonomy" id="1041768"/>
    <lineage>
        <taxon>Bacteria</taxon>
        <taxon>Pseudomonadati</taxon>
        <taxon>Verrucomicrobiota</taxon>
        <taxon>Methylacidimicrobium</taxon>
    </lineage>
</organism>
<dbReference type="InterPro" id="IPR004365">
    <property type="entry name" value="NA-bd_OB_tRNA"/>
</dbReference>
<dbReference type="InterPro" id="IPR004364">
    <property type="entry name" value="Aa-tRNA-synt_II"/>
</dbReference>
<dbReference type="GO" id="GO:0004824">
    <property type="term" value="F:lysine-tRNA ligase activity"/>
    <property type="evidence" value="ECO:0007669"/>
    <property type="project" value="UniProtKB-UniRule"/>
</dbReference>
<dbReference type="GO" id="GO:0000287">
    <property type="term" value="F:magnesium ion binding"/>
    <property type="evidence" value="ECO:0007669"/>
    <property type="project" value="UniProtKB-UniRule"/>
</dbReference>
<evidence type="ECO:0000313" key="12">
    <source>
        <dbReference type="Proteomes" id="UP000334923"/>
    </source>
</evidence>
<keyword evidence="2 8" id="KW-0436">Ligase</keyword>
<dbReference type="GO" id="GO:0000049">
    <property type="term" value="F:tRNA binding"/>
    <property type="evidence" value="ECO:0007669"/>
    <property type="project" value="TreeGrafter"/>
</dbReference>
<comment type="cofactor">
    <cofactor evidence="8 9">
        <name>Mg(2+)</name>
        <dbReference type="ChEBI" id="CHEBI:18420"/>
    </cofactor>
    <text evidence="8 9">Binds 3 Mg(2+) ions per subunit.</text>
</comment>
<dbReference type="PRINTS" id="PR00982">
    <property type="entry name" value="TRNASYNTHLYS"/>
</dbReference>
<keyword evidence="8 9" id="KW-0460">Magnesium</keyword>
<dbReference type="PROSITE" id="PS50862">
    <property type="entry name" value="AA_TRNA_LIGASE_II"/>
    <property type="match status" value="1"/>
</dbReference>
<evidence type="ECO:0000256" key="5">
    <source>
        <dbReference type="ARBA" id="ARBA00022840"/>
    </source>
</evidence>
<keyword evidence="6 8" id="KW-0030">Aminoacyl-tRNA synthetase</keyword>
<comment type="catalytic activity">
    <reaction evidence="7 8 9">
        <text>tRNA(Lys) + L-lysine + ATP = L-lysyl-tRNA(Lys) + AMP + diphosphate</text>
        <dbReference type="Rhea" id="RHEA:20792"/>
        <dbReference type="Rhea" id="RHEA-COMP:9696"/>
        <dbReference type="Rhea" id="RHEA-COMP:9697"/>
        <dbReference type="ChEBI" id="CHEBI:30616"/>
        <dbReference type="ChEBI" id="CHEBI:32551"/>
        <dbReference type="ChEBI" id="CHEBI:33019"/>
        <dbReference type="ChEBI" id="CHEBI:78442"/>
        <dbReference type="ChEBI" id="CHEBI:78529"/>
        <dbReference type="ChEBI" id="CHEBI:456215"/>
        <dbReference type="EC" id="6.1.1.6"/>
    </reaction>
</comment>
<dbReference type="Proteomes" id="UP000334923">
    <property type="component" value="Unassembled WGS sequence"/>
</dbReference>
<dbReference type="Pfam" id="PF01336">
    <property type="entry name" value="tRNA_anti-codon"/>
    <property type="match status" value="1"/>
</dbReference>
<dbReference type="InterPro" id="IPR045864">
    <property type="entry name" value="aa-tRNA-synth_II/BPL/LPL"/>
</dbReference>
<comment type="subcellular location">
    <subcellularLocation>
        <location evidence="8">Cytoplasm</location>
    </subcellularLocation>
</comment>
<evidence type="ECO:0000259" key="10">
    <source>
        <dbReference type="PROSITE" id="PS50862"/>
    </source>
</evidence>
<evidence type="ECO:0000256" key="3">
    <source>
        <dbReference type="ARBA" id="ARBA00022723"/>
    </source>
</evidence>
<dbReference type="Pfam" id="PF00152">
    <property type="entry name" value="tRNA-synt_2"/>
    <property type="match status" value="1"/>
</dbReference>
<dbReference type="EMBL" id="CABFVA020000119">
    <property type="protein sequence ID" value="VVM08140.1"/>
    <property type="molecule type" value="Genomic_DNA"/>
</dbReference>
<dbReference type="AlphaFoldDB" id="A0A5E6MFU4"/>
<keyword evidence="8" id="KW-0963">Cytoplasm</keyword>
<dbReference type="NCBIfam" id="TIGR00499">
    <property type="entry name" value="lysS_bact"/>
    <property type="match status" value="1"/>
</dbReference>
<keyword evidence="4 8" id="KW-0547">Nucleotide-binding</keyword>
<evidence type="ECO:0000256" key="7">
    <source>
        <dbReference type="ARBA" id="ARBA00048573"/>
    </source>
</evidence>
<keyword evidence="12" id="KW-1185">Reference proteome</keyword>